<evidence type="ECO:0000313" key="1">
    <source>
        <dbReference type="EMBL" id="SFP79129.1"/>
    </source>
</evidence>
<gene>
    <name evidence="1" type="ORF">SAMN05421810_103428</name>
</gene>
<reference evidence="2" key="1">
    <citation type="submission" date="2016-10" db="EMBL/GenBank/DDBJ databases">
        <authorList>
            <person name="Varghese N."/>
            <person name="Submissions S."/>
        </authorList>
    </citation>
    <scope>NUCLEOTIDE SEQUENCE [LARGE SCALE GENOMIC DNA]</scope>
    <source>
        <strain evidence="2">CGMCC 4.5579</strain>
    </source>
</reference>
<accession>A0A1I5T7W2</accession>
<sequence length="101" mass="10308">MYAERRDRIRALPRRDLARWPRVVPSAAGSPVCARIADGVAVDVGEVVAGAARAGVAVEPLGRYCAAAPRPGLVLGYGAIDTARIEAGLARLAGCLAAATG</sequence>
<proteinExistence type="predicted"/>
<keyword evidence="1" id="KW-0808">Transferase</keyword>
<organism evidence="1 2">
    <name type="scientific">Amycolatopsis arida</name>
    <dbReference type="NCBI Taxonomy" id="587909"/>
    <lineage>
        <taxon>Bacteria</taxon>
        <taxon>Bacillati</taxon>
        <taxon>Actinomycetota</taxon>
        <taxon>Actinomycetes</taxon>
        <taxon>Pseudonocardiales</taxon>
        <taxon>Pseudonocardiaceae</taxon>
        <taxon>Amycolatopsis</taxon>
    </lineage>
</organism>
<dbReference type="InterPro" id="IPR015422">
    <property type="entry name" value="PyrdxlP-dep_Trfase_small"/>
</dbReference>
<keyword evidence="1" id="KW-0032">Aminotransferase</keyword>
<dbReference type="AlphaFoldDB" id="A0A1I5T7W2"/>
<keyword evidence="2" id="KW-1185">Reference proteome</keyword>
<dbReference type="Proteomes" id="UP000198727">
    <property type="component" value="Unassembled WGS sequence"/>
</dbReference>
<dbReference type="GO" id="GO:0008483">
    <property type="term" value="F:transaminase activity"/>
    <property type="evidence" value="ECO:0007669"/>
    <property type="project" value="UniProtKB-KW"/>
</dbReference>
<evidence type="ECO:0000313" key="2">
    <source>
        <dbReference type="Proteomes" id="UP000198727"/>
    </source>
</evidence>
<dbReference type="STRING" id="587909.SAMN05421810_103428"/>
<name>A0A1I5T7W2_9PSEU</name>
<protein>
    <submittedName>
        <fullName evidence="1">GntR family transcriptional regulator / MocR family aminotransferase</fullName>
    </submittedName>
</protein>
<dbReference type="InterPro" id="IPR015424">
    <property type="entry name" value="PyrdxlP-dep_Trfase"/>
</dbReference>
<dbReference type="Gene3D" id="3.90.1150.10">
    <property type="entry name" value="Aspartate Aminotransferase, domain 1"/>
    <property type="match status" value="1"/>
</dbReference>
<dbReference type="EMBL" id="FOWW01000003">
    <property type="protein sequence ID" value="SFP79129.1"/>
    <property type="molecule type" value="Genomic_DNA"/>
</dbReference>
<dbReference type="SUPFAM" id="SSF53383">
    <property type="entry name" value="PLP-dependent transferases"/>
    <property type="match status" value="1"/>
</dbReference>